<accession>A0A1G6IRD9</accession>
<evidence type="ECO:0000313" key="4">
    <source>
        <dbReference type="EMBL" id="SES91277.1"/>
    </source>
</evidence>
<evidence type="ECO:0000313" key="11">
    <source>
        <dbReference type="Proteomes" id="UP000324896"/>
    </source>
</evidence>
<reference evidence="6 9" key="3">
    <citation type="submission" date="2019-03" db="EMBL/GenBank/DDBJ databases">
        <title>Subsurface microbial communities from deep shales in Ohio and West Virginia, USA.</title>
        <authorList>
            <person name="Wrighton K."/>
        </authorList>
    </citation>
    <scope>NUCLEOTIDE SEQUENCE [LARGE SCALE GENOMIC DNA]</scope>
    <source>
        <strain evidence="6 9">DSMZ 11287</strain>
    </source>
</reference>
<dbReference type="SUPFAM" id="SSF143422">
    <property type="entry name" value="Transposase IS200-like"/>
    <property type="match status" value="1"/>
</dbReference>
<dbReference type="EMBL" id="SOEF01000012">
    <property type="protein sequence ID" value="TDX44424.1"/>
    <property type="molecule type" value="Genomic_DNA"/>
</dbReference>
<evidence type="ECO:0000313" key="10">
    <source>
        <dbReference type="Proteomes" id="UP000295758"/>
    </source>
</evidence>
<dbReference type="Gene3D" id="3.30.70.1290">
    <property type="entry name" value="Transposase IS200-like"/>
    <property type="match status" value="1"/>
</dbReference>
<evidence type="ECO:0000313" key="3">
    <source>
        <dbReference type="EMBL" id="SDF38637.1"/>
    </source>
</evidence>
<dbReference type="PANTHER" id="PTHR34322">
    <property type="entry name" value="TRANSPOSASE, Y1_TNP DOMAIN-CONTAINING"/>
    <property type="match status" value="1"/>
</dbReference>
<keyword evidence="8" id="KW-1185">Reference proteome</keyword>
<dbReference type="GO" id="GO:0006313">
    <property type="term" value="P:DNA transposition"/>
    <property type="evidence" value="ECO:0007669"/>
    <property type="project" value="InterPro"/>
</dbReference>
<dbReference type="RefSeq" id="WP_073158091.1">
    <property type="nucleotide sequence ID" value="NZ_FMYT01000002.1"/>
</dbReference>
<dbReference type="EMBL" id="FMYT01000002">
    <property type="protein sequence ID" value="SDC08993.1"/>
    <property type="molecule type" value="Genomic_DNA"/>
</dbReference>
<dbReference type="OrthoDB" id="9788881at2"/>
<organism evidence="2 11">
    <name type="scientific">Halanaerobium congolense</name>
    <dbReference type="NCBI Taxonomy" id="54121"/>
    <lineage>
        <taxon>Bacteria</taxon>
        <taxon>Bacillati</taxon>
        <taxon>Bacillota</taxon>
        <taxon>Clostridia</taxon>
        <taxon>Halanaerobiales</taxon>
        <taxon>Halanaerobiaceae</taxon>
        <taxon>Halanaerobium</taxon>
    </lineage>
</organism>
<dbReference type="Proteomes" id="UP000324896">
    <property type="component" value="Unassembled WGS sequence"/>
</dbReference>
<evidence type="ECO:0000313" key="8">
    <source>
        <dbReference type="Proteomes" id="UP000199519"/>
    </source>
</evidence>
<evidence type="ECO:0000313" key="6">
    <source>
        <dbReference type="EMBL" id="TDX44424.1"/>
    </source>
</evidence>
<dbReference type="InterPro" id="IPR036515">
    <property type="entry name" value="Transposase_17_sf"/>
</dbReference>
<dbReference type="Proteomes" id="UP000295472">
    <property type="component" value="Unassembled WGS sequence"/>
</dbReference>
<dbReference type="Pfam" id="PF01797">
    <property type="entry name" value="Y1_Tnp"/>
    <property type="match status" value="1"/>
</dbReference>
<dbReference type="SMART" id="SM01321">
    <property type="entry name" value="Y1_Tnp"/>
    <property type="match status" value="1"/>
</dbReference>
<evidence type="ECO:0000313" key="9">
    <source>
        <dbReference type="Proteomes" id="UP000295472"/>
    </source>
</evidence>
<evidence type="ECO:0000259" key="1">
    <source>
        <dbReference type="SMART" id="SM01321"/>
    </source>
</evidence>
<dbReference type="GeneID" id="57012541"/>
<dbReference type="STRING" id="54121.SAMN04515653_11364"/>
<dbReference type="EMBL" id="FNBJ01000011">
    <property type="protein sequence ID" value="SDF38637.1"/>
    <property type="molecule type" value="Genomic_DNA"/>
</dbReference>
<dbReference type="Proteomes" id="UP000198612">
    <property type="component" value="Unassembled WGS sequence"/>
</dbReference>
<feature type="domain" description="Transposase IS200-like" evidence="1">
    <location>
        <begin position="9"/>
        <end position="123"/>
    </location>
</feature>
<sequence>MVRKKRIWYPGAKYHIISRGNKKKNIFLDKVDYQIFLDILKEMNRKQPFTIISYCLMPNHTHLQVRTFDVEIWKIMKGINWRYARYFNERYSTVGHVFQGRYVSKIIENNYYNLIVNRYIHLNPVKDKLALTPKDYRWSSYRTYLGEEKSDLVEEKEILDYFGGERSLYNKFIMRFVQDFK</sequence>
<proteinExistence type="predicted"/>
<reference evidence="7 8" key="1">
    <citation type="submission" date="2016-10" db="EMBL/GenBank/DDBJ databases">
        <authorList>
            <person name="Varghese N."/>
            <person name="Submissions S."/>
        </authorList>
    </citation>
    <scope>NUCLEOTIDE SEQUENCE [LARGE SCALE GENOMIC DNA]</scope>
    <source>
        <strain evidence="2 11">WG10</strain>
        <strain evidence="3 8">WG2</strain>
        <strain evidence="4 7">WG5</strain>
    </source>
</reference>
<name>A0A1G6IRD9_9FIRM</name>
<dbReference type="AlphaFoldDB" id="A0A1G6IRD9"/>
<dbReference type="EMBL" id="FOHG01000011">
    <property type="protein sequence ID" value="SES91277.1"/>
    <property type="molecule type" value="Genomic_DNA"/>
</dbReference>
<evidence type="ECO:0000313" key="7">
    <source>
        <dbReference type="Proteomes" id="UP000198612"/>
    </source>
</evidence>
<protein>
    <submittedName>
        <fullName evidence="2">REP element-mobilizing transposase RayT</fullName>
    </submittedName>
</protein>
<reference evidence="5 10" key="2">
    <citation type="submission" date="2019-03" db="EMBL/GenBank/DDBJ databases">
        <title>Deep subsurface shale carbon reservoir microbial communities from Ohio and West Virginia, USA.</title>
        <authorList>
            <person name="Wrighton K."/>
        </authorList>
    </citation>
    <scope>NUCLEOTIDE SEQUENCE [LARGE SCALE GENOMIC DNA]</scope>
    <source>
        <strain evidence="5 10">UTICA-S4D12</strain>
    </source>
</reference>
<evidence type="ECO:0000313" key="2">
    <source>
        <dbReference type="EMBL" id="SDC08993.1"/>
    </source>
</evidence>
<dbReference type="GO" id="GO:0004803">
    <property type="term" value="F:transposase activity"/>
    <property type="evidence" value="ECO:0007669"/>
    <property type="project" value="InterPro"/>
</dbReference>
<dbReference type="PANTHER" id="PTHR34322:SF2">
    <property type="entry name" value="TRANSPOSASE IS200-LIKE DOMAIN-CONTAINING PROTEIN"/>
    <property type="match status" value="1"/>
</dbReference>
<evidence type="ECO:0000313" key="5">
    <source>
        <dbReference type="EMBL" id="TDS33908.1"/>
    </source>
</evidence>
<dbReference type="InterPro" id="IPR002686">
    <property type="entry name" value="Transposase_17"/>
</dbReference>
<gene>
    <name evidence="5" type="ORF">BY453_10364</name>
    <name evidence="6" type="ORF">C7954_11219</name>
    <name evidence="2" type="ORF">SAMN04488597_10264</name>
    <name evidence="3" type="ORF">SAMN04488598_11119</name>
    <name evidence="4" type="ORF">SAMN04515652_11120</name>
</gene>
<dbReference type="Proteomes" id="UP000295758">
    <property type="component" value="Unassembled WGS sequence"/>
</dbReference>
<dbReference type="EMBL" id="SOAA01000003">
    <property type="protein sequence ID" value="TDS33908.1"/>
    <property type="molecule type" value="Genomic_DNA"/>
</dbReference>
<dbReference type="Proteomes" id="UP000199519">
    <property type="component" value="Unassembled WGS sequence"/>
</dbReference>
<dbReference type="GO" id="GO:0003677">
    <property type="term" value="F:DNA binding"/>
    <property type="evidence" value="ECO:0007669"/>
    <property type="project" value="InterPro"/>
</dbReference>